<accession>A0AAU9NHW4</accession>
<name>A0AAU9NHW4_9ASTR</name>
<proteinExistence type="predicted"/>
<organism evidence="2 3">
    <name type="scientific">Lactuca virosa</name>
    <dbReference type="NCBI Taxonomy" id="75947"/>
    <lineage>
        <taxon>Eukaryota</taxon>
        <taxon>Viridiplantae</taxon>
        <taxon>Streptophyta</taxon>
        <taxon>Embryophyta</taxon>
        <taxon>Tracheophyta</taxon>
        <taxon>Spermatophyta</taxon>
        <taxon>Magnoliopsida</taxon>
        <taxon>eudicotyledons</taxon>
        <taxon>Gunneridae</taxon>
        <taxon>Pentapetalae</taxon>
        <taxon>asterids</taxon>
        <taxon>campanulids</taxon>
        <taxon>Asterales</taxon>
        <taxon>Asteraceae</taxon>
        <taxon>Cichorioideae</taxon>
        <taxon>Cichorieae</taxon>
        <taxon>Lactucinae</taxon>
        <taxon>Lactuca</taxon>
    </lineage>
</organism>
<protein>
    <submittedName>
        <fullName evidence="2">Uncharacterized protein</fullName>
    </submittedName>
</protein>
<comment type="caution">
    <text evidence="2">The sequence shown here is derived from an EMBL/GenBank/DDBJ whole genome shotgun (WGS) entry which is preliminary data.</text>
</comment>
<keyword evidence="3" id="KW-1185">Reference proteome</keyword>
<dbReference type="EMBL" id="CAKMRJ010004445">
    <property type="protein sequence ID" value="CAH1437410.1"/>
    <property type="molecule type" value="Genomic_DNA"/>
</dbReference>
<dbReference type="AlphaFoldDB" id="A0AAU9NHW4"/>
<feature type="compositionally biased region" description="Low complexity" evidence="1">
    <location>
        <begin position="1"/>
        <end position="19"/>
    </location>
</feature>
<evidence type="ECO:0000313" key="3">
    <source>
        <dbReference type="Proteomes" id="UP001157418"/>
    </source>
</evidence>
<evidence type="ECO:0000256" key="1">
    <source>
        <dbReference type="SAM" id="MobiDB-lite"/>
    </source>
</evidence>
<dbReference type="Proteomes" id="UP001157418">
    <property type="component" value="Unassembled WGS sequence"/>
</dbReference>
<feature type="region of interest" description="Disordered" evidence="1">
    <location>
        <begin position="1"/>
        <end position="68"/>
    </location>
</feature>
<reference evidence="2 3" key="1">
    <citation type="submission" date="2022-01" db="EMBL/GenBank/DDBJ databases">
        <authorList>
            <person name="Xiong W."/>
            <person name="Schranz E."/>
        </authorList>
    </citation>
    <scope>NUCLEOTIDE SEQUENCE [LARGE SCALE GENOMIC DNA]</scope>
</reference>
<evidence type="ECO:0000313" key="2">
    <source>
        <dbReference type="EMBL" id="CAH1437410.1"/>
    </source>
</evidence>
<gene>
    <name evidence="2" type="ORF">LVIROSA_LOCUS23741</name>
</gene>
<sequence>MISSPSKAPAPTSTTPSAPCDIFSDDNDGDGPSPPNIISSQPDGLSSPSSGLPSPAATTSPSTCITGEPSVTIVEPTTQVNQPSVTVMSTHPMTTRAKYGIHFVQHEKSHEKDTNFLLRIQILIVVFERLELELWTKRNVHPVEVHDSQVGIRKH</sequence>
<feature type="compositionally biased region" description="Low complexity" evidence="1">
    <location>
        <begin position="39"/>
        <end position="62"/>
    </location>
</feature>